<evidence type="ECO:0000259" key="10">
    <source>
        <dbReference type="PROSITE" id="PS50878"/>
    </source>
</evidence>
<dbReference type="InterPro" id="IPR036236">
    <property type="entry name" value="Znf_C2H2_sf"/>
</dbReference>
<dbReference type="CDD" id="cd09276">
    <property type="entry name" value="Rnase_HI_RT_non_LTR"/>
    <property type="match status" value="1"/>
</dbReference>
<gene>
    <name evidence="12" type="ORF">ANN_27464</name>
</gene>
<feature type="domain" description="C2H2-type" evidence="9">
    <location>
        <begin position="920"/>
        <end position="947"/>
    </location>
</feature>
<accession>A0ABQ8RW09</accession>
<dbReference type="Proteomes" id="UP001148838">
    <property type="component" value="Unassembled WGS sequence"/>
</dbReference>
<feature type="domain" description="C2H2-type" evidence="9">
    <location>
        <begin position="213"/>
        <end position="240"/>
    </location>
</feature>
<evidence type="ECO:0000256" key="6">
    <source>
        <dbReference type="ARBA" id="ARBA00023125"/>
    </source>
</evidence>
<dbReference type="EMBL" id="JAJSOF020000041">
    <property type="protein sequence ID" value="KAJ4425838.1"/>
    <property type="molecule type" value="Genomic_DNA"/>
</dbReference>
<feature type="domain" description="C2H2-type" evidence="9">
    <location>
        <begin position="157"/>
        <end position="184"/>
    </location>
</feature>
<feature type="domain" description="C2H2-type" evidence="9">
    <location>
        <begin position="297"/>
        <end position="324"/>
    </location>
</feature>
<dbReference type="Gene3D" id="3.30.70.270">
    <property type="match status" value="1"/>
</dbReference>
<dbReference type="PROSITE" id="PS50879">
    <property type="entry name" value="RNASE_H_1"/>
    <property type="match status" value="1"/>
</dbReference>
<feature type="domain" description="C2H2-type" evidence="9">
    <location>
        <begin position="892"/>
        <end position="919"/>
    </location>
</feature>
<evidence type="ECO:0000259" key="9">
    <source>
        <dbReference type="PROSITE" id="PS50157"/>
    </source>
</evidence>
<dbReference type="InterPro" id="IPR013087">
    <property type="entry name" value="Znf_C2H2_type"/>
</dbReference>
<evidence type="ECO:0000313" key="12">
    <source>
        <dbReference type="EMBL" id="KAJ4425838.1"/>
    </source>
</evidence>
<dbReference type="SUPFAM" id="SSF53098">
    <property type="entry name" value="Ribonuclease H-like"/>
    <property type="match status" value="1"/>
</dbReference>
<name>A0ABQ8RW09_PERAM</name>
<feature type="domain" description="C2H2-type" evidence="9">
    <location>
        <begin position="241"/>
        <end position="268"/>
    </location>
</feature>
<feature type="domain" description="C2H2-type" evidence="9">
    <location>
        <begin position="129"/>
        <end position="156"/>
    </location>
</feature>
<evidence type="ECO:0000256" key="1">
    <source>
        <dbReference type="ARBA" id="ARBA00004123"/>
    </source>
</evidence>
<feature type="domain" description="RNase H type-1" evidence="11">
    <location>
        <begin position="1378"/>
        <end position="1509"/>
    </location>
</feature>
<dbReference type="SUPFAM" id="SSF57667">
    <property type="entry name" value="beta-beta-alpha zinc fingers"/>
    <property type="match status" value="10"/>
</dbReference>
<comment type="subcellular location">
    <subcellularLocation>
        <location evidence="1">Nucleus</location>
    </subcellularLocation>
</comment>
<keyword evidence="4 8" id="KW-0863">Zinc-finger</keyword>
<feature type="domain" description="C2H2-type" evidence="9">
    <location>
        <begin position="976"/>
        <end position="1003"/>
    </location>
</feature>
<evidence type="ECO:0000313" key="13">
    <source>
        <dbReference type="Proteomes" id="UP001148838"/>
    </source>
</evidence>
<feature type="domain" description="C2H2-type" evidence="9">
    <location>
        <begin position="185"/>
        <end position="212"/>
    </location>
</feature>
<dbReference type="SUPFAM" id="SSF56672">
    <property type="entry name" value="DNA/RNA polymerases"/>
    <property type="match status" value="1"/>
</dbReference>
<dbReference type="InterPro" id="IPR043502">
    <property type="entry name" value="DNA/RNA_pol_sf"/>
</dbReference>
<feature type="domain" description="C2H2-type" evidence="9">
    <location>
        <begin position="864"/>
        <end position="891"/>
    </location>
</feature>
<proteinExistence type="predicted"/>
<evidence type="ECO:0000256" key="4">
    <source>
        <dbReference type="ARBA" id="ARBA00022771"/>
    </source>
</evidence>
<feature type="domain" description="C2H2-type" evidence="9">
    <location>
        <begin position="1060"/>
        <end position="1087"/>
    </location>
</feature>
<feature type="domain" description="C2H2-type" evidence="9">
    <location>
        <begin position="1004"/>
        <end position="1031"/>
    </location>
</feature>
<dbReference type="Pfam" id="PF00096">
    <property type="entry name" value="zf-C2H2"/>
    <property type="match status" value="14"/>
</dbReference>
<evidence type="ECO:0000256" key="2">
    <source>
        <dbReference type="ARBA" id="ARBA00022723"/>
    </source>
</evidence>
<keyword evidence="13" id="KW-1185">Reference proteome</keyword>
<feature type="domain" description="C2H2-type" evidence="9">
    <location>
        <begin position="1032"/>
        <end position="1059"/>
    </location>
</feature>
<evidence type="ECO:0000259" key="11">
    <source>
        <dbReference type="PROSITE" id="PS50879"/>
    </source>
</evidence>
<dbReference type="InterPro" id="IPR000477">
    <property type="entry name" value="RT_dom"/>
</dbReference>
<dbReference type="Gene3D" id="3.30.160.60">
    <property type="entry name" value="Classic Zinc Finger"/>
    <property type="match status" value="17"/>
</dbReference>
<keyword evidence="3" id="KW-0677">Repeat</keyword>
<dbReference type="InterPro" id="IPR002156">
    <property type="entry name" value="RNaseH_domain"/>
</dbReference>
<dbReference type="Pfam" id="PF00075">
    <property type="entry name" value="RNase_H"/>
    <property type="match status" value="1"/>
</dbReference>
<reference evidence="12 13" key="1">
    <citation type="journal article" date="2022" name="Allergy">
        <title>Genome assembly and annotation of Periplaneta americana reveal a comprehensive cockroach allergen profile.</title>
        <authorList>
            <person name="Wang L."/>
            <person name="Xiong Q."/>
            <person name="Saelim N."/>
            <person name="Wang L."/>
            <person name="Nong W."/>
            <person name="Wan A.T."/>
            <person name="Shi M."/>
            <person name="Liu X."/>
            <person name="Cao Q."/>
            <person name="Hui J.H.L."/>
            <person name="Sookrung N."/>
            <person name="Leung T.F."/>
            <person name="Tungtrongchitr A."/>
            <person name="Tsui S.K.W."/>
        </authorList>
    </citation>
    <scope>NUCLEOTIDE SEQUENCE [LARGE SCALE GENOMIC DNA]</scope>
    <source>
        <strain evidence="12">PWHHKU_190912</strain>
    </source>
</reference>
<evidence type="ECO:0000256" key="3">
    <source>
        <dbReference type="ARBA" id="ARBA00022737"/>
    </source>
</evidence>
<keyword evidence="7" id="KW-0539">Nucleus</keyword>
<dbReference type="InterPro" id="IPR012337">
    <property type="entry name" value="RNaseH-like_sf"/>
</dbReference>
<dbReference type="Gene3D" id="3.30.420.10">
    <property type="entry name" value="Ribonuclease H-like superfamily/Ribonuclease H"/>
    <property type="match status" value="1"/>
</dbReference>
<dbReference type="PANTHER" id="PTHR24404:SF114">
    <property type="entry name" value="KLUMPFUSS, ISOFORM B-RELATED"/>
    <property type="match status" value="1"/>
</dbReference>
<feature type="domain" description="C2H2-type" evidence="9">
    <location>
        <begin position="836"/>
        <end position="863"/>
    </location>
</feature>
<dbReference type="InterPro" id="IPR036397">
    <property type="entry name" value="RNaseH_sf"/>
</dbReference>
<dbReference type="PROSITE" id="PS00028">
    <property type="entry name" value="ZINC_FINGER_C2H2_1"/>
    <property type="match status" value="18"/>
</dbReference>
<feature type="domain" description="C2H2-type" evidence="9">
    <location>
        <begin position="948"/>
        <end position="975"/>
    </location>
</feature>
<dbReference type="PROSITE" id="PS50157">
    <property type="entry name" value="ZINC_FINGER_C2H2_2"/>
    <property type="match status" value="18"/>
</dbReference>
<dbReference type="PROSITE" id="PS50878">
    <property type="entry name" value="RT_POL"/>
    <property type="match status" value="1"/>
</dbReference>
<keyword evidence="2" id="KW-0479">Metal-binding</keyword>
<sequence length="1631" mass="185614">MDLIKMEPEVGPLNLQENHNTYEIEENKASSEEGNLSHLEKTDVKTECVDNSYEIKSEIKVEDSSVPTSFAFVKCEIDEDMFDLDRVQQEKEELSSEEDENIFSESIGVPSSCDRIAENEVLETGQKIYNCEVCAERFFDSARLKSHALLHRQKTPFICDVCGKDCLQLDRLKRHAFLHTGEKPFSCDTCGKKFSTSKYLNKHRIVHTGKRPFVCVICGKKFSQSGSLKIHVRQHTGERPFVCNICGKTFTQSGSLNVHALVHAGERPFSCDTCGKKFLTADTLKKHTFLHTGERPFVCDICGKKFSQIGTLKRHARIHTGEKPFSCDTCGKKFTNSGALYTHARTHTGERPFSCHICGKKLSNPATLRAHARVHTGESNEKVLKSQLFGVVQRYSRLEYEKFRTNVNCKSTDSIKVIVYEAKITASSAVGVWVKRLLSYSIFCLLALTYLCLVWTILTQFRSDVFVNWKRRICCNCIENKMDCYGFDNISENKSDKSPVLITVPVVRCETEERSFLDQNVTDIKQEYVDQSHDLISEIKFEEDPVPISFPVLKCEPEKLVRLVKMCLSETYSRVSIGHLLSDAFPIHCGLKQGDALSPLLFNFALEYVIRKVQDNRQGLELNGLHQLLVYADDVNMLGENPQTIKENAEILVEASRAIGLEVNPEKTKYMIMFRDQNIVRNGTIKIGDLSFEEVEKFKYLGATVTNLNDTREEIKRRRNMGNACYYSVEKLLSSSLCQKEEQNALDTVNEEPEVEVTAEDNEVLTERIATTNERNESSKIDVTALEENETMCEIPKNSGSSGKLARTREDEKQFELSKICISNSEKLKDAVKIPFKCDVCGKCFPTKSSIKSHLRRHTGEKPFKCEVCGWLFSELCDLRKHGRSHTGDKPFKCDVCDKCFPTKRNVRTHLRRHTGEKPFKCEVCGKLFSDLSDLRKHGRSHTGEKPFKCDVCGKCFSMPTTLKTHGRLHTGEKPFKCDVCGKCFVQSGALKSHGLLHTGEKTFKCDDCGKCFSQLSNLKTHLRRHTGEGRFKCKVCGKLFSYLSDFRRHQRHHTGEKPFKCDICGKCFSMPCTLKSHGRYHTGEKPFKCDICIEMDLIKMEPGVDPLHLQAHDNIYKIEENKASSEEEKLSHLKATIMKTECMDQTYDIKSEIKIEDSLVLTSFVFVKSEVDEDMFDVDGVQQEQEVEVSSEEDEVFPERLAGKKWGCSINTLNTTYKMFIQPVLTYCGEILITSPFINDIEYVQNQALRLITSGIKTTPIDSMRFLPNINSIKMTIEEKALIQYQKLIRLPGNNWHSYSPLCRLKTQKSFISIVQELKQKINIPNLKENLQFKPNPLTLLNIEYNLNLTEEILKSEVNTEILKQLSLEIINIRYPPQNWLHLYTDGSLISREQGAGACVTCCLFSLYRSLGYGTTSFDGEIIAIRESLRNLLCHINKFKNAVILSDSKAVILSIVSKHTPSSQTAEITKMLSQLLSLNKRIVFQWIPSHCGILGNENADALAKKGSTATYRPVTKSTYYSVKRFIKSTYLDFNKQNLVTQSQGKKWNSLHQNPQLIPDLPRKSSVAAFRLATDHDCLAKHLHRIGIYISPLTVHCATQTKKWIRNISKSVLQWLVMIISLKNIGVQEVK</sequence>
<feature type="domain" description="Reverse transcriptase" evidence="10">
    <location>
        <begin position="372"/>
        <end position="705"/>
    </location>
</feature>
<evidence type="ECO:0000256" key="5">
    <source>
        <dbReference type="ARBA" id="ARBA00022833"/>
    </source>
</evidence>
<organism evidence="12 13">
    <name type="scientific">Periplaneta americana</name>
    <name type="common">American cockroach</name>
    <name type="synonym">Blatta americana</name>
    <dbReference type="NCBI Taxonomy" id="6978"/>
    <lineage>
        <taxon>Eukaryota</taxon>
        <taxon>Metazoa</taxon>
        <taxon>Ecdysozoa</taxon>
        <taxon>Arthropoda</taxon>
        <taxon>Hexapoda</taxon>
        <taxon>Insecta</taxon>
        <taxon>Pterygota</taxon>
        <taxon>Neoptera</taxon>
        <taxon>Polyneoptera</taxon>
        <taxon>Dictyoptera</taxon>
        <taxon>Blattodea</taxon>
        <taxon>Blattoidea</taxon>
        <taxon>Blattidae</taxon>
        <taxon>Blattinae</taxon>
        <taxon>Periplaneta</taxon>
    </lineage>
</organism>
<dbReference type="SMART" id="SM00355">
    <property type="entry name" value="ZnF_C2H2"/>
    <property type="match status" value="18"/>
</dbReference>
<feature type="domain" description="C2H2-type" evidence="9">
    <location>
        <begin position="353"/>
        <end position="380"/>
    </location>
</feature>
<evidence type="ECO:0000256" key="7">
    <source>
        <dbReference type="ARBA" id="ARBA00023242"/>
    </source>
</evidence>
<feature type="domain" description="C2H2-type" evidence="9">
    <location>
        <begin position="325"/>
        <end position="352"/>
    </location>
</feature>
<dbReference type="InterPro" id="IPR050589">
    <property type="entry name" value="Ikaros_C2H2-ZF"/>
</dbReference>
<comment type="caution">
    <text evidence="12">The sequence shown here is derived from an EMBL/GenBank/DDBJ whole genome shotgun (WGS) entry which is preliminary data.</text>
</comment>
<evidence type="ECO:0000256" key="8">
    <source>
        <dbReference type="PROSITE-ProRule" id="PRU00042"/>
    </source>
</evidence>
<keyword evidence="5" id="KW-0862">Zinc</keyword>
<dbReference type="PANTHER" id="PTHR24404">
    <property type="entry name" value="ZINC FINGER PROTEIN"/>
    <property type="match status" value="1"/>
</dbReference>
<dbReference type="InterPro" id="IPR043128">
    <property type="entry name" value="Rev_trsase/Diguanyl_cyclase"/>
</dbReference>
<protein>
    <submittedName>
        <fullName evidence="12">Uncharacterized protein</fullName>
    </submittedName>
</protein>
<keyword evidence="6" id="KW-0238">DNA-binding</keyword>
<feature type="domain" description="C2H2-type" evidence="9">
    <location>
        <begin position="269"/>
        <end position="296"/>
    </location>
</feature>
<dbReference type="Pfam" id="PF00078">
    <property type="entry name" value="RVT_1"/>
    <property type="match status" value="1"/>
</dbReference>